<sequence length="953" mass="102900">MKKNLLSVAVKGAIGFTVAAIMVPAMPAFAQDAEIVEEVIVTGSRIQRADLEGALPIQVMDADAIAATGVTSAPELMAKLTSMQGMTVAADSVGGSGGGLQTANLRDLGDQYTLVLLNGRRMASSTSGSVVDLSHIPLAAIERVEVLTDGASALYGSDAIAGVVNFILKREVDATSVNVRYDMPEASGGGEITTFDITSGFGNLDEDGFSIIGSFTHSEQSELAAKDRDWANSGIINVTNPATGNKGLFFNGSTNSVPGNAYVYYTKAWREQWAADPENGVDSYKEAPINESFNPYSKVNGDCAADNAPSGNLCAFDYTSTLFILPEKETDSVFLSGKYRISDNLEGFSELVYSQRSITTKIAPFPTGGVPLPMDSDLVQDNVLPHASVDEADIAQVVGTWRALPAGNRTTEWKSDAFHFVTGVNGSIGDINYEGAFFHSATEQEQNFVGGWLLEEEFIDLVASGQINIFDTPDNLSDDAGALLSETIYNGNNDSTETATTGFDFSVDMPLFSMSGGEAQLAAGIDYRRNSYQQDISDASRNDLILFEDPGTTYDLERDTYGAYSEVLLPVLDNLDFTASLRYDSIGGVDAVVDGINFGEVNSSESDLTYKLSTRWAATDNLSFRASYGTGFKAPSMIQLARPLVNFGVTSGTFDCPFAAGDALRSLCVAQEGFQAQVLSGGNTELTPETSTQYSLGFVLDTESGFTATVDYWNIEMEDQVDALTEQMIFENPEQYRELFVGVTNSGTGRDELGIIQAFVNIGESEVSGIDYRFEQPVELSFGEMLFSLGGTYMIENENSLYGSSMGKFGSDDNVTFRNQIRAGVSLTHGNFTHNLGMNYRSGYLDQANTIMLLEDDGSYMTEIVYDEDGVGTEKLVTEDVQLNVPSYITFDLQSQVALMEDQLTLKLGINNLTDREPPRTLRTSGAGHQLGFDPRYSDGYGRTVYLNAGYTF</sequence>
<evidence type="ECO:0000259" key="12">
    <source>
        <dbReference type="Pfam" id="PF07715"/>
    </source>
</evidence>
<dbReference type="Pfam" id="PF00593">
    <property type="entry name" value="TonB_dep_Rec_b-barrel"/>
    <property type="match status" value="1"/>
</dbReference>
<accession>A0ABV4NL74</accession>
<comment type="caution">
    <text evidence="13">The sequence shown here is derived from an EMBL/GenBank/DDBJ whole genome shotgun (WGS) entry which is preliminary data.</text>
</comment>
<dbReference type="SUPFAM" id="SSF56935">
    <property type="entry name" value="Porins"/>
    <property type="match status" value="1"/>
</dbReference>
<dbReference type="InterPro" id="IPR000531">
    <property type="entry name" value="Beta-barrel_TonB"/>
</dbReference>
<reference evidence="13 14" key="1">
    <citation type="submission" date="2024-08" db="EMBL/GenBank/DDBJ databases">
        <authorList>
            <person name="Ishaq N."/>
        </authorList>
    </citation>
    <scope>NUCLEOTIDE SEQUENCE [LARGE SCALE GENOMIC DNA]</scope>
    <source>
        <strain evidence="13 14">JCM 30400</strain>
    </source>
</reference>
<dbReference type="PROSITE" id="PS52016">
    <property type="entry name" value="TONB_DEPENDENT_REC_3"/>
    <property type="match status" value="1"/>
</dbReference>
<evidence type="ECO:0000256" key="2">
    <source>
        <dbReference type="ARBA" id="ARBA00022448"/>
    </source>
</evidence>
<comment type="similarity">
    <text evidence="8 9">Belongs to the TonB-dependent receptor family.</text>
</comment>
<dbReference type="InterPro" id="IPR039426">
    <property type="entry name" value="TonB-dep_rcpt-like"/>
</dbReference>
<dbReference type="RefSeq" id="WP_371843023.1">
    <property type="nucleotide sequence ID" value="NZ_JBGMEL010000005.1"/>
</dbReference>
<comment type="subcellular location">
    <subcellularLocation>
        <location evidence="1 8">Cell outer membrane</location>
        <topology evidence="1 8">Multi-pass membrane protein</topology>
    </subcellularLocation>
</comment>
<evidence type="ECO:0000313" key="14">
    <source>
        <dbReference type="Proteomes" id="UP001569414"/>
    </source>
</evidence>
<dbReference type="PANTHER" id="PTHR47234">
    <property type="match status" value="1"/>
</dbReference>
<feature type="domain" description="TonB-dependent receptor plug" evidence="12">
    <location>
        <begin position="55"/>
        <end position="163"/>
    </location>
</feature>
<evidence type="ECO:0000256" key="1">
    <source>
        <dbReference type="ARBA" id="ARBA00004571"/>
    </source>
</evidence>
<proteinExistence type="inferred from homology"/>
<organism evidence="13 14">
    <name type="scientific">Microbulbifer echini</name>
    <dbReference type="NCBI Taxonomy" id="1529067"/>
    <lineage>
        <taxon>Bacteria</taxon>
        <taxon>Pseudomonadati</taxon>
        <taxon>Pseudomonadota</taxon>
        <taxon>Gammaproteobacteria</taxon>
        <taxon>Cellvibrionales</taxon>
        <taxon>Microbulbiferaceae</taxon>
        <taxon>Microbulbifer</taxon>
    </lineage>
</organism>
<keyword evidence="14" id="KW-1185">Reference proteome</keyword>
<evidence type="ECO:0000256" key="6">
    <source>
        <dbReference type="ARBA" id="ARBA00023136"/>
    </source>
</evidence>
<keyword evidence="2 8" id="KW-0813">Transport</keyword>
<dbReference type="EMBL" id="JBGMEL010000005">
    <property type="protein sequence ID" value="MFA0790191.1"/>
    <property type="molecule type" value="Genomic_DNA"/>
</dbReference>
<feature type="signal peptide" evidence="10">
    <location>
        <begin position="1"/>
        <end position="30"/>
    </location>
</feature>
<dbReference type="Gene3D" id="2.40.170.20">
    <property type="entry name" value="TonB-dependent receptor, beta-barrel domain"/>
    <property type="match status" value="1"/>
</dbReference>
<dbReference type="InterPro" id="IPR037066">
    <property type="entry name" value="Plug_dom_sf"/>
</dbReference>
<evidence type="ECO:0000256" key="4">
    <source>
        <dbReference type="ARBA" id="ARBA00022692"/>
    </source>
</evidence>
<dbReference type="Pfam" id="PF07715">
    <property type="entry name" value="Plug"/>
    <property type="match status" value="1"/>
</dbReference>
<evidence type="ECO:0000256" key="3">
    <source>
        <dbReference type="ARBA" id="ARBA00022452"/>
    </source>
</evidence>
<evidence type="ECO:0000256" key="10">
    <source>
        <dbReference type="SAM" id="SignalP"/>
    </source>
</evidence>
<evidence type="ECO:0000313" key="13">
    <source>
        <dbReference type="EMBL" id="MFA0790191.1"/>
    </source>
</evidence>
<feature type="domain" description="TonB-dependent receptor-like beta-barrel" evidence="11">
    <location>
        <begin position="429"/>
        <end position="913"/>
    </location>
</feature>
<evidence type="ECO:0000256" key="8">
    <source>
        <dbReference type="PROSITE-ProRule" id="PRU01360"/>
    </source>
</evidence>
<dbReference type="Gene3D" id="2.170.130.10">
    <property type="entry name" value="TonB-dependent receptor, plug domain"/>
    <property type="match status" value="1"/>
</dbReference>
<keyword evidence="10" id="KW-0732">Signal</keyword>
<keyword evidence="5 9" id="KW-0798">TonB box</keyword>
<dbReference type="InterPro" id="IPR036942">
    <property type="entry name" value="Beta-barrel_TonB_sf"/>
</dbReference>
<evidence type="ECO:0000256" key="5">
    <source>
        <dbReference type="ARBA" id="ARBA00023077"/>
    </source>
</evidence>
<keyword evidence="4 8" id="KW-0812">Transmembrane</keyword>
<evidence type="ECO:0000256" key="9">
    <source>
        <dbReference type="RuleBase" id="RU003357"/>
    </source>
</evidence>
<dbReference type="PANTHER" id="PTHR47234:SF2">
    <property type="entry name" value="TONB-DEPENDENT RECEPTOR"/>
    <property type="match status" value="1"/>
</dbReference>
<feature type="chain" id="PRO_5045651108" evidence="10">
    <location>
        <begin position="31"/>
        <end position="953"/>
    </location>
</feature>
<dbReference type="Proteomes" id="UP001569414">
    <property type="component" value="Unassembled WGS sequence"/>
</dbReference>
<keyword evidence="6 8" id="KW-0472">Membrane</keyword>
<evidence type="ECO:0000259" key="11">
    <source>
        <dbReference type="Pfam" id="PF00593"/>
    </source>
</evidence>
<keyword evidence="13" id="KW-0675">Receptor</keyword>
<protein>
    <submittedName>
        <fullName evidence="13">TonB-dependent receptor domain-containing protein</fullName>
    </submittedName>
</protein>
<keyword evidence="3 8" id="KW-1134">Transmembrane beta strand</keyword>
<gene>
    <name evidence="13" type="ORF">ACCI51_06505</name>
</gene>
<keyword evidence="7 8" id="KW-0998">Cell outer membrane</keyword>
<dbReference type="InterPro" id="IPR012910">
    <property type="entry name" value="Plug_dom"/>
</dbReference>
<evidence type="ECO:0000256" key="7">
    <source>
        <dbReference type="ARBA" id="ARBA00023237"/>
    </source>
</evidence>
<name>A0ABV4NL74_9GAMM</name>